<dbReference type="Gene3D" id="1.20.1070.10">
    <property type="entry name" value="Rhodopsin 7-helix transmembrane proteins"/>
    <property type="match status" value="2"/>
</dbReference>
<keyword evidence="7 11" id="KW-0472">Membrane</keyword>
<dbReference type="PRINTS" id="PR00245">
    <property type="entry name" value="OLFACTORYR"/>
</dbReference>
<dbReference type="InterPro" id="IPR017452">
    <property type="entry name" value="GPCR_Rhodpsn_7TM"/>
</dbReference>
<feature type="transmembrane region" description="Helical" evidence="11">
    <location>
        <begin position="416"/>
        <end position="438"/>
    </location>
</feature>
<dbReference type="InterPro" id="IPR000276">
    <property type="entry name" value="GPCR_Rhodpsn"/>
</dbReference>
<evidence type="ECO:0000256" key="10">
    <source>
        <dbReference type="RuleBase" id="RU000688"/>
    </source>
</evidence>
<dbReference type="SUPFAM" id="SSF81321">
    <property type="entry name" value="Family A G protein-coupled receptor-like"/>
    <property type="match status" value="2"/>
</dbReference>
<evidence type="ECO:0000256" key="3">
    <source>
        <dbReference type="ARBA" id="ARBA00022692"/>
    </source>
</evidence>
<organism evidence="13 14">
    <name type="scientific">Fukomys damarensis</name>
    <name type="common">Damaraland mole rat</name>
    <name type="synonym">Cryptomys damarensis</name>
    <dbReference type="NCBI Taxonomy" id="885580"/>
    <lineage>
        <taxon>Eukaryota</taxon>
        <taxon>Metazoa</taxon>
        <taxon>Chordata</taxon>
        <taxon>Craniata</taxon>
        <taxon>Vertebrata</taxon>
        <taxon>Euteleostomi</taxon>
        <taxon>Mammalia</taxon>
        <taxon>Eutheria</taxon>
        <taxon>Euarchontoglires</taxon>
        <taxon>Glires</taxon>
        <taxon>Rodentia</taxon>
        <taxon>Hystricomorpha</taxon>
        <taxon>Bathyergidae</taxon>
        <taxon>Fukomys</taxon>
    </lineage>
</organism>
<proteinExistence type="inferred from homology"/>
<feature type="transmembrane region" description="Helical" evidence="11">
    <location>
        <begin position="25"/>
        <end position="47"/>
    </location>
</feature>
<evidence type="ECO:0000256" key="5">
    <source>
        <dbReference type="ARBA" id="ARBA00022989"/>
    </source>
</evidence>
<evidence type="ECO:0000313" key="14">
    <source>
        <dbReference type="Proteomes" id="UP000028990"/>
    </source>
</evidence>
<dbReference type="Pfam" id="PF13853">
    <property type="entry name" value="7tm_4"/>
    <property type="match status" value="2"/>
</dbReference>
<keyword evidence="3 10" id="KW-0812">Transmembrane</keyword>
<dbReference type="eggNOG" id="ENOG502RTZK">
    <property type="taxonomic scope" value="Eukaryota"/>
</dbReference>
<feature type="transmembrane region" description="Helical" evidence="11">
    <location>
        <begin position="135"/>
        <end position="153"/>
    </location>
</feature>
<evidence type="ECO:0000256" key="11">
    <source>
        <dbReference type="SAM" id="Phobius"/>
    </source>
</evidence>
<dbReference type="PROSITE" id="PS00237">
    <property type="entry name" value="G_PROTEIN_RECEP_F1_1"/>
    <property type="match status" value="2"/>
</dbReference>
<feature type="transmembrane region" description="Helical" evidence="11">
    <location>
        <begin position="367"/>
        <end position="391"/>
    </location>
</feature>
<evidence type="ECO:0000259" key="12">
    <source>
        <dbReference type="PROSITE" id="PS50262"/>
    </source>
</evidence>
<dbReference type="SMART" id="SM01381">
    <property type="entry name" value="7TM_GPCR_Srsx"/>
    <property type="match status" value="1"/>
</dbReference>
<feature type="transmembrane region" description="Helical" evidence="11">
    <location>
        <begin position="91"/>
        <end position="114"/>
    </location>
</feature>
<keyword evidence="6 10" id="KW-0297">G-protein coupled receptor</keyword>
<feature type="transmembrane region" description="Helical" evidence="11">
    <location>
        <begin position="59"/>
        <end position="85"/>
    </location>
</feature>
<keyword evidence="2" id="KW-0716">Sensory transduction</keyword>
<dbReference type="Proteomes" id="UP000028990">
    <property type="component" value="Unassembled WGS sequence"/>
</dbReference>
<evidence type="ECO:0000313" key="13">
    <source>
        <dbReference type="EMBL" id="KFO21733.1"/>
    </source>
</evidence>
<keyword evidence="5 11" id="KW-1133">Transmembrane helix</keyword>
<evidence type="ECO:0000256" key="8">
    <source>
        <dbReference type="ARBA" id="ARBA00023170"/>
    </source>
</evidence>
<feature type="transmembrane region" description="Helical" evidence="11">
    <location>
        <begin position="549"/>
        <end position="568"/>
    </location>
</feature>
<feature type="transmembrane region" description="Helical" evidence="11">
    <location>
        <begin position="483"/>
        <end position="502"/>
    </location>
</feature>
<evidence type="ECO:0000256" key="6">
    <source>
        <dbReference type="ARBA" id="ARBA00023040"/>
    </source>
</evidence>
<sequence>MKQNYTAVTEFILLGLTDQAELQPVLFVVFLVIYIVTAMGNVTMILLIRSDSKLHTPMYFFLSHLAFVDLCYATTVTPQMLVNFLSKRKTITFIGCFIQFHFFITLGITDYYMLTVMAYDRYVAICEPLLYGSKMSRCVCVSLVAATYIYGFANGLVQTILMLRLTFCGPNEINHFYCADPPLLVLACSDTYIKETAMFVVAGSNLTCSLSIILVSYVFIFAAILRIRSAEGRHKAFSTCGSHLMAVTIFYGSLFCMYLRPPSEASVEQGNMQMKIDPKRNGTEATEFILLGLSSRPELQPILFVVFLLIYLITLSGNFGMIFLIRLTPRLQTPMYFFLSHLACVDIFYSTNVSPQMLVNFLSEKKTISYAGCLTQCFVFVTLLLTEYYMLGAMAYDRYMAICNPLHYSSKMSRPLCLCLVTLPYLWGSAVATMQVILTSRLSFCGPNTINHFYCADPPLLMLTCSDTYIKQTALFVSAGLNLTGSLIIILTSYVFIFITILRIRSSEGQRKAVSTCGSHLTAVSMFYGSLFCMYLRPANKQSVEQGKIVAVFCIFVSPMLNPFIYSLRNKDVKQALRGLFIRSLRKAEKTSVSTVSH</sequence>
<dbReference type="GO" id="GO:0004984">
    <property type="term" value="F:olfactory receptor activity"/>
    <property type="evidence" value="ECO:0007669"/>
    <property type="project" value="InterPro"/>
</dbReference>
<keyword evidence="8 10" id="KW-0675">Receptor</keyword>
<evidence type="ECO:0000256" key="2">
    <source>
        <dbReference type="ARBA" id="ARBA00022606"/>
    </source>
</evidence>
<evidence type="ECO:0000256" key="4">
    <source>
        <dbReference type="ARBA" id="ARBA00022725"/>
    </source>
</evidence>
<comment type="subcellular location">
    <subcellularLocation>
        <location evidence="1">Cell membrane</location>
        <topology evidence="1">Multi-pass membrane protein</topology>
    </subcellularLocation>
</comment>
<feature type="domain" description="G-protein coupled receptors family 1 profile" evidence="12">
    <location>
        <begin position="317"/>
        <end position="566"/>
    </location>
</feature>
<feature type="domain" description="G-protein coupled receptors family 1 profile" evidence="12">
    <location>
        <begin position="40"/>
        <end position="304"/>
    </location>
</feature>
<dbReference type="GO" id="GO:0004930">
    <property type="term" value="F:G protein-coupled receptor activity"/>
    <property type="evidence" value="ECO:0007669"/>
    <property type="project" value="UniProtKB-KW"/>
</dbReference>
<dbReference type="AlphaFoldDB" id="A0A091CUN9"/>
<dbReference type="PANTHER" id="PTHR48018">
    <property type="entry name" value="OLFACTORY RECEPTOR"/>
    <property type="match status" value="1"/>
</dbReference>
<dbReference type="EMBL" id="KN124308">
    <property type="protein sequence ID" value="KFO21733.1"/>
    <property type="molecule type" value="Genomic_DNA"/>
</dbReference>
<accession>A0A091CUN9</accession>
<dbReference type="CDD" id="cd15412">
    <property type="entry name" value="7tmA_OR5M-like"/>
    <property type="match status" value="1"/>
</dbReference>
<name>A0A091CUN9_FUKDA</name>
<dbReference type="PRINTS" id="PR00237">
    <property type="entry name" value="GPCRRHODOPSN"/>
</dbReference>
<dbReference type="FunFam" id="1.20.1070.10:FF:000003">
    <property type="entry name" value="Olfactory receptor"/>
    <property type="match status" value="2"/>
</dbReference>
<feature type="transmembrane region" description="Helical" evidence="11">
    <location>
        <begin position="302"/>
        <end position="324"/>
    </location>
</feature>
<evidence type="ECO:0000256" key="1">
    <source>
        <dbReference type="ARBA" id="ARBA00004651"/>
    </source>
</evidence>
<dbReference type="PROSITE" id="PS50262">
    <property type="entry name" value="G_PROTEIN_RECEP_F1_2"/>
    <property type="match status" value="2"/>
</dbReference>
<keyword evidence="9 10" id="KW-0807">Transducer</keyword>
<evidence type="ECO:0000256" key="9">
    <source>
        <dbReference type="ARBA" id="ARBA00023224"/>
    </source>
</evidence>
<feature type="transmembrane region" description="Helical" evidence="11">
    <location>
        <begin position="199"/>
        <end position="224"/>
    </location>
</feature>
<gene>
    <name evidence="13" type="ORF">H920_16845</name>
</gene>
<feature type="transmembrane region" description="Helical" evidence="11">
    <location>
        <begin position="236"/>
        <end position="260"/>
    </location>
</feature>
<protein>
    <submittedName>
        <fullName evidence="13">Olfactory receptor 1030</fullName>
    </submittedName>
</protein>
<keyword evidence="14" id="KW-1185">Reference proteome</keyword>
<dbReference type="GO" id="GO:0005886">
    <property type="term" value="C:plasma membrane"/>
    <property type="evidence" value="ECO:0007669"/>
    <property type="project" value="UniProtKB-SubCell"/>
</dbReference>
<keyword evidence="4" id="KW-0552">Olfaction</keyword>
<comment type="similarity">
    <text evidence="10">Belongs to the G-protein coupled receptor 1 family.</text>
</comment>
<evidence type="ECO:0000256" key="7">
    <source>
        <dbReference type="ARBA" id="ARBA00023136"/>
    </source>
</evidence>
<feature type="transmembrane region" description="Helical" evidence="11">
    <location>
        <begin position="514"/>
        <end position="537"/>
    </location>
</feature>
<reference evidence="13 14" key="1">
    <citation type="submission" date="2013-11" db="EMBL/GenBank/DDBJ databases">
        <title>The Damaraland mole rat (Fukomys damarensis) genome and evolution of African mole rats.</title>
        <authorList>
            <person name="Gladyshev V.N."/>
            <person name="Fang X."/>
        </authorList>
    </citation>
    <scope>NUCLEOTIDE SEQUENCE [LARGE SCALE GENOMIC DNA]</scope>
    <source>
        <tissue evidence="13">Liver</tissue>
    </source>
</reference>
<feature type="transmembrane region" description="Helical" evidence="11">
    <location>
        <begin position="336"/>
        <end position="355"/>
    </location>
</feature>
<dbReference type="InterPro" id="IPR000725">
    <property type="entry name" value="Olfact_rcpt"/>
</dbReference>